<gene>
    <name evidence="3" type="ORF">C5Y96_06815</name>
</gene>
<feature type="chain" id="PRO_5015436366" description="PsbP C-terminal domain-containing protein" evidence="2">
    <location>
        <begin position="30"/>
        <end position="245"/>
    </location>
</feature>
<evidence type="ECO:0000256" key="2">
    <source>
        <dbReference type="SAM" id="SignalP"/>
    </source>
</evidence>
<sequence length="245" mass="25964">MMLRMSLVSCAVLLLAALGCTSEPAPAPAAGGGSATSPQPAAGTAKPAKVSLAPAGEATPPLDGGRVQSNMPEGWKFLPRSNDYLFAAYYEDKGGIPRLVLRESDAGGLPETTSAESAKQLVSKITEEVGADKDAAMTVVNIGNAWFVRYEKAMKFRSLAASGVFLETVRSGKRYSIELLTYSVDKEKFLPGLYRFAADLKVEASEQSEVKEEPSESEEAKPEEAPASEEAPAAEESAEKPAEEE</sequence>
<evidence type="ECO:0008006" key="5">
    <source>
        <dbReference type="Google" id="ProtNLM"/>
    </source>
</evidence>
<evidence type="ECO:0000313" key="3">
    <source>
        <dbReference type="EMBL" id="PQO36871.1"/>
    </source>
</evidence>
<dbReference type="PROSITE" id="PS51257">
    <property type="entry name" value="PROKAR_LIPOPROTEIN"/>
    <property type="match status" value="1"/>
</dbReference>
<organism evidence="3 4">
    <name type="scientific">Blastopirellula marina</name>
    <dbReference type="NCBI Taxonomy" id="124"/>
    <lineage>
        <taxon>Bacteria</taxon>
        <taxon>Pseudomonadati</taxon>
        <taxon>Planctomycetota</taxon>
        <taxon>Planctomycetia</taxon>
        <taxon>Pirellulales</taxon>
        <taxon>Pirellulaceae</taxon>
        <taxon>Blastopirellula</taxon>
    </lineage>
</organism>
<name>A0A2S8FXG1_9BACT</name>
<accession>A0A2S8FXG1</accession>
<dbReference type="EMBL" id="PUIA01000017">
    <property type="protein sequence ID" value="PQO36871.1"/>
    <property type="molecule type" value="Genomic_DNA"/>
</dbReference>
<reference evidence="3 4" key="1">
    <citation type="submission" date="2018-02" db="EMBL/GenBank/DDBJ databases">
        <title>Comparative genomes isolates from brazilian mangrove.</title>
        <authorList>
            <person name="Araujo J.E."/>
            <person name="Taketani R.G."/>
            <person name="Silva M.C.P."/>
            <person name="Loureco M.V."/>
            <person name="Andreote F.D."/>
        </authorList>
    </citation>
    <scope>NUCLEOTIDE SEQUENCE [LARGE SCALE GENOMIC DNA]</scope>
    <source>
        <strain evidence="3 4">HEX-2 MGV</strain>
    </source>
</reference>
<protein>
    <recommendedName>
        <fullName evidence="5">PsbP C-terminal domain-containing protein</fullName>
    </recommendedName>
</protein>
<keyword evidence="2" id="KW-0732">Signal</keyword>
<dbReference type="AlphaFoldDB" id="A0A2S8FXG1"/>
<comment type="caution">
    <text evidence="3">The sequence shown here is derived from an EMBL/GenBank/DDBJ whole genome shotgun (WGS) entry which is preliminary data.</text>
</comment>
<feature type="region of interest" description="Disordered" evidence="1">
    <location>
        <begin position="25"/>
        <end position="67"/>
    </location>
</feature>
<evidence type="ECO:0000256" key="1">
    <source>
        <dbReference type="SAM" id="MobiDB-lite"/>
    </source>
</evidence>
<feature type="compositionally biased region" description="Basic and acidic residues" evidence="1">
    <location>
        <begin position="205"/>
        <end position="224"/>
    </location>
</feature>
<proteinExistence type="predicted"/>
<dbReference type="Proteomes" id="UP000240009">
    <property type="component" value="Unassembled WGS sequence"/>
</dbReference>
<feature type="signal peptide" evidence="2">
    <location>
        <begin position="1"/>
        <end position="29"/>
    </location>
</feature>
<feature type="region of interest" description="Disordered" evidence="1">
    <location>
        <begin position="205"/>
        <end position="245"/>
    </location>
</feature>
<evidence type="ECO:0000313" key="4">
    <source>
        <dbReference type="Proteomes" id="UP000240009"/>
    </source>
</evidence>